<dbReference type="WBParaSite" id="PSAMB.scaffold1070size36389.g10852.t2">
    <property type="protein sequence ID" value="PSAMB.scaffold1070size36389.g10852.t2"/>
    <property type="gene ID" value="PSAMB.scaffold1070size36389.g10852"/>
</dbReference>
<evidence type="ECO:0000256" key="1">
    <source>
        <dbReference type="SAM" id="SignalP"/>
    </source>
</evidence>
<dbReference type="Proteomes" id="UP000887566">
    <property type="component" value="Unplaced"/>
</dbReference>
<accession>A0A914UK35</accession>
<feature type="signal peptide" evidence="1">
    <location>
        <begin position="1"/>
        <end position="16"/>
    </location>
</feature>
<keyword evidence="1" id="KW-0732">Signal</keyword>
<dbReference type="AlphaFoldDB" id="A0A914UK35"/>
<keyword evidence="3" id="KW-1185">Reference proteome</keyword>
<reference evidence="4" key="1">
    <citation type="submission" date="2022-11" db="UniProtKB">
        <authorList>
            <consortium name="WormBaseParasite"/>
        </authorList>
    </citation>
    <scope>IDENTIFICATION</scope>
</reference>
<protein>
    <recommendedName>
        <fullName evidence="2">BPTI-like C-terminal domain-containing protein</fullName>
    </recommendedName>
</protein>
<name>A0A914UK35_9BILA</name>
<organism evidence="3 4">
    <name type="scientific">Plectus sambesii</name>
    <dbReference type="NCBI Taxonomy" id="2011161"/>
    <lineage>
        <taxon>Eukaryota</taxon>
        <taxon>Metazoa</taxon>
        <taxon>Ecdysozoa</taxon>
        <taxon>Nematoda</taxon>
        <taxon>Chromadorea</taxon>
        <taxon>Plectida</taxon>
        <taxon>Plectina</taxon>
        <taxon>Plectoidea</taxon>
        <taxon>Plectidae</taxon>
        <taxon>Plectus</taxon>
    </lineage>
</organism>
<evidence type="ECO:0000313" key="3">
    <source>
        <dbReference type="Proteomes" id="UP000887566"/>
    </source>
</evidence>
<feature type="chain" id="PRO_5037714397" description="BPTI-like C-terminal domain-containing protein" evidence="1">
    <location>
        <begin position="17"/>
        <end position="429"/>
    </location>
</feature>
<sequence>MLLFALLFAVGAGVAAQQKSDGVEKAPTPGNFLELTRRCEKQLTYRIVSLSTLSDDAFRPYANTTAKSEEDCARKCIERTIFCAAARFFALQNVCQFSAKYIDCSLGHFPQQSSTQNIIHCVQCGAQALPPAARPPPSAVRAGPATVRSNSVAIVPRSFTQPPIPDGPRLRERETIQPFAFVRQLPPVQSSRIAETQQRPLEVPLAPTLSPLSPIQSSRIIQTQQESLEVPLVRTIPTLSPLSLNNFRQAPVLSQFTTDPPPQVAPLKKPPVDEFVDLAVEDSDAKVQHIAGPQAGCSQEMMRPCILGFGRDCNLIKDEITGCAVCACPHKSPARGCAGPQGLKALDRFDMLNGREPCPTDHSVQIVERWYRKVDKNTGVDECYPEKEPYCGWQQDINIWRMPRTKDECNYYCYSNDELRGKGITFFRL</sequence>
<proteinExistence type="predicted"/>
<evidence type="ECO:0000259" key="2">
    <source>
        <dbReference type="Pfam" id="PF25315"/>
    </source>
</evidence>
<dbReference type="Pfam" id="PF25315">
    <property type="entry name" value="BPTI_nem"/>
    <property type="match status" value="1"/>
</dbReference>
<evidence type="ECO:0000313" key="4">
    <source>
        <dbReference type="WBParaSite" id="PSAMB.scaffold1070size36389.g10852.t2"/>
    </source>
</evidence>
<dbReference type="InterPro" id="IPR057449">
    <property type="entry name" value="BPTI_C_nem"/>
</dbReference>
<feature type="domain" description="BPTI-like C-terminal" evidence="2">
    <location>
        <begin position="357"/>
        <end position="414"/>
    </location>
</feature>